<comment type="caution">
    <text evidence="1">The sequence shown here is derived from an EMBL/GenBank/DDBJ whole genome shotgun (WGS) entry which is preliminary data.</text>
</comment>
<dbReference type="Proteomes" id="UP000179233">
    <property type="component" value="Unassembled WGS sequence"/>
</dbReference>
<evidence type="ECO:0000313" key="2">
    <source>
        <dbReference type="Proteomes" id="UP000179233"/>
    </source>
</evidence>
<organism evidence="1 2">
    <name type="scientific">Candidatus Chisholmbacteria bacterium RIFCSPHIGHO2_01_FULL_52_32</name>
    <dbReference type="NCBI Taxonomy" id="1797591"/>
    <lineage>
        <taxon>Bacteria</taxon>
        <taxon>Candidatus Chisholmiibacteriota</taxon>
    </lineage>
</organism>
<dbReference type="InterPro" id="IPR013328">
    <property type="entry name" value="6PGD_dom2"/>
</dbReference>
<dbReference type="Gene3D" id="3.40.50.720">
    <property type="entry name" value="NAD(P)-binding Rossmann-like Domain"/>
    <property type="match status" value="1"/>
</dbReference>
<reference evidence="1 2" key="1">
    <citation type="journal article" date="2016" name="Nat. Commun.">
        <title>Thousands of microbial genomes shed light on interconnected biogeochemical processes in an aquifer system.</title>
        <authorList>
            <person name="Anantharaman K."/>
            <person name="Brown C.T."/>
            <person name="Hug L.A."/>
            <person name="Sharon I."/>
            <person name="Castelle C.J."/>
            <person name="Probst A.J."/>
            <person name="Thomas B.C."/>
            <person name="Singh A."/>
            <person name="Wilkins M.J."/>
            <person name="Karaoz U."/>
            <person name="Brodie E.L."/>
            <person name="Williams K.H."/>
            <person name="Hubbard S.S."/>
            <person name="Banfield J.F."/>
        </authorList>
    </citation>
    <scope>NUCLEOTIDE SEQUENCE [LARGE SCALE GENOMIC DNA]</scope>
</reference>
<sequence>MRSVEAETKEALVSPIDSLAIIGRGLVGSMFVERFTALEGLKVLAAGRGEIASVMEQQPEVVLAATPNPVGEVAAELAARAIAPFSLVLPQNGVGVIEQAQRALGRSDISLIRASLYTMVSQSDNGVAYDPAKLRLTLSPGRHQDRRELSRVRLALMSAGFAVVTCENPRDMEWTKLLVNSIGSTSTVTGLTPRETFVDENLFSLELTGLRQRSAVIRAGGIKLVNIPWAKTPLLRLGASVLPSYVPGALKQLIAETVAEGRDNLPSAAARKITEGREPSEALEYHLPFIQLAKETGLTATVDEAIVEVIQQHLRGEIHLQEMTSRQKTDLLTLVLRNGGSLPRK</sequence>
<evidence type="ECO:0000313" key="1">
    <source>
        <dbReference type="EMBL" id="OGY18710.1"/>
    </source>
</evidence>
<dbReference type="Gene3D" id="1.10.1040.10">
    <property type="entry name" value="N-(1-d-carboxylethyl)-l-norvaline Dehydrogenase, domain 2"/>
    <property type="match status" value="1"/>
</dbReference>
<name>A0A1G1VTM6_9BACT</name>
<accession>A0A1G1VTM6</accession>
<dbReference type="EMBL" id="MHCJ01000003">
    <property type="protein sequence ID" value="OGY18710.1"/>
    <property type="molecule type" value="Genomic_DNA"/>
</dbReference>
<gene>
    <name evidence="1" type="ORF">A2786_04415</name>
</gene>
<protein>
    <submittedName>
        <fullName evidence="1">Uncharacterized protein</fullName>
    </submittedName>
</protein>
<proteinExistence type="predicted"/>
<dbReference type="AlphaFoldDB" id="A0A1G1VTM6"/>